<dbReference type="PROSITE" id="PS50005">
    <property type="entry name" value="TPR"/>
    <property type="match status" value="1"/>
</dbReference>
<gene>
    <name evidence="2" type="ORF">HNP76_001146</name>
</gene>
<feature type="repeat" description="TPR" evidence="1">
    <location>
        <begin position="532"/>
        <end position="565"/>
    </location>
</feature>
<dbReference type="EMBL" id="JACHFQ010000003">
    <property type="protein sequence ID" value="MBB5225789.1"/>
    <property type="molecule type" value="Genomic_DNA"/>
</dbReference>
<dbReference type="InterPro" id="IPR011990">
    <property type="entry name" value="TPR-like_helical_dom_sf"/>
</dbReference>
<evidence type="ECO:0000313" key="3">
    <source>
        <dbReference type="Proteomes" id="UP000518887"/>
    </source>
</evidence>
<dbReference type="PANTHER" id="PTHR12558:SF13">
    <property type="entry name" value="CELL DIVISION CYCLE PROTEIN 27 HOMOLOG"/>
    <property type="match status" value="1"/>
</dbReference>
<keyword evidence="3" id="KW-1185">Reference proteome</keyword>
<dbReference type="AlphaFoldDB" id="A0A7W8G8F2"/>
<dbReference type="SUPFAM" id="SSF48452">
    <property type="entry name" value="TPR-like"/>
    <property type="match status" value="2"/>
</dbReference>
<dbReference type="Proteomes" id="UP000518887">
    <property type="component" value="Unassembled WGS sequence"/>
</dbReference>
<dbReference type="PANTHER" id="PTHR12558">
    <property type="entry name" value="CELL DIVISION CYCLE 16,23,27"/>
    <property type="match status" value="1"/>
</dbReference>
<dbReference type="Gene3D" id="1.25.40.10">
    <property type="entry name" value="Tetratricopeptide repeat domain"/>
    <property type="match status" value="2"/>
</dbReference>
<reference evidence="2 3" key="1">
    <citation type="submission" date="2020-08" db="EMBL/GenBank/DDBJ databases">
        <title>Genomic Encyclopedia of Type Strains, Phase IV (KMG-IV): sequencing the most valuable type-strain genomes for metagenomic binning, comparative biology and taxonomic classification.</title>
        <authorList>
            <person name="Goeker M."/>
        </authorList>
    </citation>
    <scope>NUCLEOTIDE SEQUENCE [LARGE SCALE GENOMIC DNA]</scope>
    <source>
        <strain evidence="2 3">DSM 103462</strain>
    </source>
</reference>
<comment type="caution">
    <text evidence="2">The sequence shown here is derived from an EMBL/GenBank/DDBJ whole genome shotgun (WGS) entry which is preliminary data.</text>
</comment>
<organism evidence="2 3">
    <name type="scientific">Treponema ruminis</name>
    <dbReference type="NCBI Taxonomy" id="744515"/>
    <lineage>
        <taxon>Bacteria</taxon>
        <taxon>Pseudomonadati</taxon>
        <taxon>Spirochaetota</taxon>
        <taxon>Spirochaetia</taxon>
        <taxon>Spirochaetales</taxon>
        <taxon>Treponemataceae</taxon>
        <taxon>Treponema</taxon>
    </lineage>
</organism>
<dbReference type="RefSeq" id="WP_184658406.1">
    <property type="nucleotide sequence ID" value="NZ_CP031518.1"/>
</dbReference>
<protein>
    <submittedName>
        <fullName evidence="2">Uncharacterized protein HemY</fullName>
    </submittedName>
</protein>
<keyword evidence="1" id="KW-0802">TPR repeat</keyword>
<evidence type="ECO:0000256" key="1">
    <source>
        <dbReference type="PROSITE-ProRule" id="PRU00339"/>
    </source>
</evidence>
<name>A0A7W8G8F2_9SPIR</name>
<dbReference type="InterPro" id="IPR019734">
    <property type="entry name" value="TPR_rpt"/>
</dbReference>
<evidence type="ECO:0000313" key="2">
    <source>
        <dbReference type="EMBL" id="MBB5225789.1"/>
    </source>
</evidence>
<sequence>MKQSWRKFSAFVFLFLIFLTLASAKKKKSKSSPAEEKPFAADESQATSIAVPERRDFSYFSGIDPEIIENVEKGTPDSLRAAIASLKRGKESMAENEQVLHYIAVSIMQLCWKSQNFTEPTSGQDIKNDYTGAISSSRNGFYDCPNEPKDFFAAALPSLVLAASETRNDYYEQSEKALLHALSLYPSSVFVNYLLGILYKRTGDFKHSNEYFGFASDMSSSTFECSYAFAESFMPLSDPSSAFSLAEKMLVSYPQNKKLLQLCAESSFAAGDYANSELYVGRVLQIEPENSYYLLFRARILVQKGEYIRAASLLDAYSRKDSSSRDYLVLRFAVQKNWNKNISAATATIENALVLYPDDDQIILEAARLASDSGVKIAGKSGEALADQILEKDPENFSALQIKIDSMVYELKWKEAYKASSALIKKESVPNTAFYTHIKICLSSGHKNEAWQYASRLYSENSGDEEALQSYIEVLVSTGRTAEASRLITQLLPASAAKMKSFLYYQRSFLSNGEAAILADLRSSLTANPRNRDSLFRLYRIYYNKKEYRKAQYYLKQVVALSPKDENLLILNQELDRLLKN</sequence>
<proteinExistence type="predicted"/>
<accession>A0A7W8G8F2</accession>